<reference evidence="10 11" key="1">
    <citation type="submission" date="2018-06" db="EMBL/GenBank/DDBJ databases">
        <title>Actinomadura craniellae sp. nov. isolated from marine sponge Craniella sp.</title>
        <authorList>
            <person name="Li L."/>
            <person name="Xu Q.H."/>
            <person name="Lin H.W."/>
            <person name="Lu Y.H."/>
        </authorList>
    </citation>
    <scope>NUCLEOTIDE SEQUENCE [LARGE SCALE GENOMIC DNA]</scope>
    <source>
        <strain evidence="10 11">LHW63021</strain>
    </source>
</reference>
<keyword evidence="5 8" id="KW-0408">Iron</keyword>
<comment type="caution">
    <text evidence="10">The sequence shown here is derived from an EMBL/GenBank/DDBJ whole genome shotgun (WGS) entry which is preliminary data.</text>
</comment>
<dbReference type="InterPro" id="IPR051269">
    <property type="entry name" value="Fe-S_cluster_ET"/>
</dbReference>
<dbReference type="Gene3D" id="3.30.70.20">
    <property type="match status" value="1"/>
</dbReference>
<dbReference type="PROSITE" id="PS51379">
    <property type="entry name" value="4FE4S_FER_2"/>
    <property type="match status" value="1"/>
</dbReference>
<keyword evidence="4 8" id="KW-0249">Electron transport</keyword>
<dbReference type="InterPro" id="IPR017896">
    <property type="entry name" value="4Fe4S_Fe-S-bd"/>
</dbReference>
<organism evidence="10 11">
    <name type="scientific">Actinomadura craniellae</name>
    <dbReference type="NCBI Taxonomy" id="2231787"/>
    <lineage>
        <taxon>Bacteria</taxon>
        <taxon>Bacillati</taxon>
        <taxon>Actinomycetota</taxon>
        <taxon>Actinomycetes</taxon>
        <taxon>Streptosporangiales</taxon>
        <taxon>Thermomonosporaceae</taxon>
        <taxon>Actinomadura</taxon>
    </lineage>
</organism>
<dbReference type="RefSeq" id="WP_111863642.1">
    <property type="nucleotide sequence ID" value="NZ_QLYX01000002.1"/>
</dbReference>
<dbReference type="PRINTS" id="PR00352">
    <property type="entry name" value="3FE4SFRDOXIN"/>
</dbReference>
<protein>
    <recommendedName>
        <fullName evidence="8">Ferredoxin</fullName>
    </recommendedName>
</protein>
<dbReference type="GO" id="GO:0005506">
    <property type="term" value="F:iron ion binding"/>
    <property type="evidence" value="ECO:0007669"/>
    <property type="project" value="UniProtKB-UniRule"/>
</dbReference>
<feature type="domain" description="4Fe-4S ferredoxin-type" evidence="9">
    <location>
        <begin position="1"/>
        <end position="29"/>
    </location>
</feature>
<evidence type="ECO:0000256" key="2">
    <source>
        <dbReference type="ARBA" id="ARBA00022448"/>
    </source>
</evidence>
<name>A0A365HDG7_9ACTN</name>
<sequence length="62" mass="6739">MKAAVDEDRCRGHGVCNALCPEVFTLTDDGYAEVRVPQVPAEFEETVRTAVGQCPERAITVS</sequence>
<dbReference type="InterPro" id="IPR001080">
    <property type="entry name" value="3Fe4S_ferredoxin"/>
</dbReference>
<evidence type="ECO:0000256" key="3">
    <source>
        <dbReference type="ARBA" id="ARBA00022723"/>
    </source>
</evidence>
<keyword evidence="7" id="KW-0003">3Fe-4S</keyword>
<keyword evidence="2 8" id="KW-0813">Transport</keyword>
<dbReference type="SUPFAM" id="SSF54862">
    <property type="entry name" value="4Fe-4S ferredoxins"/>
    <property type="match status" value="1"/>
</dbReference>
<comment type="function">
    <text evidence="8">Ferredoxins are iron-sulfur proteins that transfer electrons in a wide variety of metabolic reactions.</text>
</comment>
<evidence type="ECO:0000256" key="7">
    <source>
        <dbReference type="ARBA" id="ARBA00023291"/>
    </source>
</evidence>
<evidence type="ECO:0000259" key="9">
    <source>
        <dbReference type="PROSITE" id="PS51379"/>
    </source>
</evidence>
<keyword evidence="6 8" id="KW-0411">Iron-sulfur</keyword>
<keyword evidence="3 8" id="KW-0479">Metal-binding</keyword>
<dbReference type="AlphaFoldDB" id="A0A365HDG7"/>
<dbReference type="GO" id="GO:0051538">
    <property type="term" value="F:3 iron, 4 sulfur cluster binding"/>
    <property type="evidence" value="ECO:0007669"/>
    <property type="project" value="UniProtKB-KW"/>
</dbReference>
<dbReference type="Pfam" id="PF13459">
    <property type="entry name" value="Fer4_15"/>
    <property type="match status" value="1"/>
</dbReference>
<dbReference type="OrthoDB" id="3215002at2"/>
<dbReference type="PANTHER" id="PTHR36923">
    <property type="entry name" value="FERREDOXIN"/>
    <property type="match status" value="1"/>
</dbReference>
<keyword evidence="11" id="KW-1185">Reference proteome</keyword>
<dbReference type="GO" id="GO:0009055">
    <property type="term" value="F:electron transfer activity"/>
    <property type="evidence" value="ECO:0007669"/>
    <property type="project" value="UniProtKB-UniRule"/>
</dbReference>
<dbReference type="PANTHER" id="PTHR36923:SF3">
    <property type="entry name" value="FERREDOXIN"/>
    <property type="match status" value="1"/>
</dbReference>
<evidence type="ECO:0000256" key="4">
    <source>
        <dbReference type="ARBA" id="ARBA00022982"/>
    </source>
</evidence>
<proteinExistence type="predicted"/>
<evidence type="ECO:0000256" key="6">
    <source>
        <dbReference type="ARBA" id="ARBA00023014"/>
    </source>
</evidence>
<dbReference type="EMBL" id="QLYX01000002">
    <property type="protein sequence ID" value="RAY16303.1"/>
    <property type="molecule type" value="Genomic_DNA"/>
</dbReference>
<gene>
    <name evidence="10" type="ORF">DPM19_05270</name>
</gene>
<evidence type="ECO:0000256" key="1">
    <source>
        <dbReference type="ARBA" id="ARBA00001927"/>
    </source>
</evidence>
<evidence type="ECO:0000313" key="10">
    <source>
        <dbReference type="EMBL" id="RAY16303.1"/>
    </source>
</evidence>
<evidence type="ECO:0000256" key="5">
    <source>
        <dbReference type="ARBA" id="ARBA00023004"/>
    </source>
</evidence>
<comment type="cofactor">
    <cofactor evidence="1">
        <name>[3Fe-4S] cluster</name>
        <dbReference type="ChEBI" id="CHEBI:21137"/>
    </cofactor>
</comment>
<evidence type="ECO:0000313" key="11">
    <source>
        <dbReference type="Proteomes" id="UP000251891"/>
    </source>
</evidence>
<evidence type="ECO:0000256" key="8">
    <source>
        <dbReference type="RuleBase" id="RU368020"/>
    </source>
</evidence>
<accession>A0A365HDG7</accession>
<dbReference type="Proteomes" id="UP000251891">
    <property type="component" value="Unassembled WGS sequence"/>
</dbReference>